<keyword evidence="1" id="KW-0472">Membrane</keyword>
<dbReference type="KEGG" id="salk:FBQ74_06405"/>
<name>A0A5B7YCE2_9ALTE</name>
<feature type="signal peptide" evidence="2">
    <location>
        <begin position="1"/>
        <end position="19"/>
    </location>
</feature>
<dbReference type="AlphaFoldDB" id="A0A5B7YCE2"/>
<reference evidence="3 4" key="1">
    <citation type="submission" date="2019-04" db="EMBL/GenBank/DDBJ databases">
        <title>Salinimonas iocasae sp. nov., a halophilic bacterium isolated from the outer tube casing of tubeworms in Okinawa Trough.</title>
        <authorList>
            <person name="Zhang H."/>
            <person name="Wang H."/>
            <person name="Li C."/>
        </authorList>
    </citation>
    <scope>NUCLEOTIDE SEQUENCE [LARGE SCALE GENOMIC DNA]</scope>
    <source>
        <strain evidence="3 4">KX18D6</strain>
    </source>
</reference>
<dbReference type="Proteomes" id="UP000304912">
    <property type="component" value="Chromosome"/>
</dbReference>
<evidence type="ECO:0000256" key="2">
    <source>
        <dbReference type="SAM" id="SignalP"/>
    </source>
</evidence>
<protein>
    <submittedName>
        <fullName evidence="3">PEP-CTERM sorting domain-containing protein</fullName>
    </submittedName>
</protein>
<proteinExistence type="predicted"/>
<accession>A0A5B7YCE2</accession>
<keyword evidence="4" id="KW-1185">Reference proteome</keyword>
<dbReference type="RefSeq" id="WP_139755887.1">
    <property type="nucleotide sequence ID" value="NZ_CP039852.1"/>
</dbReference>
<dbReference type="OrthoDB" id="6365843at2"/>
<evidence type="ECO:0000256" key="1">
    <source>
        <dbReference type="SAM" id="Phobius"/>
    </source>
</evidence>
<feature type="chain" id="PRO_5022959301" evidence="2">
    <location>
        <begin position="20"/>
        <end position="191"/>
    </location>
</feature>
<evidence type="ECO:0000313" key="3">
    <source>
        <dbReference type="EMBL" id="QCZ93140.1"/>
    </source>
</evidence>
<evidence type="ECO:0000313" key="4">
    <source>
        <dbReference type="Proteomes" id="UP000304912"/>
    </source>
</evidence>
<sequence length="191" mass="20813">MLKKILAITLLCCASSAHASLINFTGDIAFHNDVIEINFSVAEDTENVRVWTDSHLAGENFDPITALWDGAGNLLDQNDDDDTINPDTQSFYDSGFILPFLAAGDYIFTVATFNNFAVGDMLSDGFIFDTQESIPLSEWCQPSNDCNEGTFWSVWLDGITVANAPDQVAVPAPASALLLLTSGILLLRRRS</sequence>
<keyword evidence="2" id="KW-0732">Signal</keyword>
<organism evidence="3 4">
    <name type="scientific">Salinimonas iocasae</name>
    <dbReference type="NCBI Taxonomy" id="2572577"/>
    <lineage>
        <taxon>Bacteria</taxon>
        <taxon>Pseudomonadati</taxon>
        <taxon>Pseudomonadota</taxon>
        <taxon>Gammaproteobacteria</taxon>
        <taxon>Alteromonadales</taxon>
        <taxon>Alteromonadaceae</taxon>
        <taxon>Alteromonas/Salinimonas group</taxon>
        <taxon>Salinimonas</taxon>
    </lineage>
</organism>
<gene>
    <name evidence="3" type="ORF">FBQ74_06405</name>
</gene>
<dbReference type="EMBL" id="CP039852">
    <property type="protein sequence ID" value="QCZ93140.1"/>
    <property type="molecule type" value="Genomic_DNA"/>
</dbReference>
<keyword evidence="1" id="KW-1133">Transmembrane helix</keyword>
<dbReference type="NCBIfam" id="NF038127">
    <property type="entry name" value="FDP_fam"/>
    <property type="match status" value="1"/>
</dbReference>
<feature type="transmembrane region" description="Helical" evidence="1">
    <location>
        <begin position="168"/>
        <end position="187"/>
    </location>
</feature>
<keyword evidence="1" id="KW-0812">Transmembrane</keyword>